<dbReference type="PANTHER" id="PTHR43798">
    <property type="entry name" value="MONOACYLGLYCEROL LIPASE"/>
    <property type="match status" value="1"/>
</dbReference>
<dbReference type="Proteomes" id="UP000886893">
    <property type="component" value="Unassembled WGS sequence"/>
</dbReference>
<dbReference type="Gene3D" id="3.40.50.1820">
    <property type="entry name" value="alpha/beta hydrolase"/>
    <property type="match status" value="1"/>
</dbReference>
<dbReference type="GO" id="GO:0016787">
    <property type="term" value="F:hydrolase activity"/>
    <property type="evidence" value="ECO:0007669"/>
    <property type="project" value="UniProtKB-KW"/>
</dbReference>
<sequence length="140" mass="16218">MGSMIQLHDFNLYYKKEGNGDPIILLHGNQESLKIFDKTIKRLSKRFTVYALDSRGHGKSDGFTQDFSYDQMAEDLKEFMDLKKIKQAAIYGFSDGGIVAILFALRYPSYVKALLFSGVNIFPKGLKWRYRLSYQIKRNQ</sequence>
<dbReference type="InterPro" id="IPR029058">
    <property type="entry name" value="AB_hydrolase_fold"/>
</dbReference>
<gene>
    <name evidence="3" type="ORF">IAD04_02105</name>
</gene>
<dbReference type="AlphaFoldDB" id="A0A9D1G7T4"/>
<evidence type="ECO:0000313" key="3">
    <source>
        <dbReference type="EMBL" id="HIT17159.1"/>
    </source>
</evidence>
<feature type="non-terminal residue" evidence="3">
    <location>
        <position position="140"/>
    </location>
</feature>
<comment type="caution">
    <text evidence="3">The sequence shown here is derived from an EMBL/GenBank/DDBJ whole genome shotgun (WGS) entry which is preliminary data.</text>
</comment>
<dbReference type="GO" id="GO:0016020">
    <property type="term" value="C:membrane"/>
    <property type="evidence" value="ECO:0007669"/>
    <property type="project" value="TreeGrafter"/>
</dbReference>
<keyword evidence="1 3" id="KW-0378">Hydrolase</keyword>
<accession>A0A9D1G7T4</accession>
<dbReference type="PANTHER" id="PTHR43798:SF31">
    <property type="entry name" value="AB HYDROLASE SUPERFAMILY PROTEIN YCLE"/>
    <property type="match status" value="1"/>
</dbReference>
<dbReference type="EMBL" id="DVKI01000066">
    <property type="protein sequence ID" value="HIT17159.1"/>
    <property type="molecule type" value="Genomic_DNA"/>
</dbReference>
<reference evidence="3" key="1">
    <citation type="submission" date="2020-10" db="EMBL/GenBank/DDBJ databases">
        <authorList>
            <person name="Gilroy R."/>
        </authorList>
    </citation>
    <scope>NUCLEOTIDE SEQUENCE</scope>
    <source>
        <strain evidence="3">14508</strain>
    </source>
</reference>
<evidence type="ECO:0000313" key="4">
    <source>
        <dbReference type="Proteomes" id="UP000886893"/>
    </source>
</evidence>
<evidence type="ECO:0000256" key="1">
    <source>
        <dbReference type="ARBA" id="ARBA00022801"/>
    </source>
</evidence>
<feature type="domain" description="AB hydrolase-1" evidence="2">
    <location>
        <begin position="22"/>
        <end position="119"/>
    </location>
</feature>
<dbReference type="Pfam" id="PF00561">
    <property type="entry name" value="Abhydrolase_1"/>
    <property type="match status" value="1"/>
</dbReference>
<dbReference type="InterPro" id="IPR050266">
    <property type="entry name" value="AB_hydrolase_sf"/>
</dbReference>
<reference evidence="3" key="2">
    <citation type="journal article" date="2021" name="PeerJ">
        <title>Extensive microbial diversity within the chicken gut microbiome revealed by metagenomics and culture.</title>
        <authorList>
            <person name="Gilroy R."/>
            <person name="Ravi A."/>
            <person name="Getino M."/>
            <person name="Pursley I."/>
            <person name="Horton D.L."/>
            <person name="Alikhan N.F."/>
            <person name="Baker D."/>
            <person name="Gharbi K."/>
            <person name="Hall N."/>
            <person name="Watson M."/>
            <person name="Adriaenssens E.M."/>
            <person name="Foster-Nyarko E."/>
            <person name="Jarju S."/>
            <person name="Secka A."/>
            <person name="Antonio M."/>
            <person name="Oren A."/>
            <person name="Chaudhuri R.R."/>
            <person name="La Ragione R."/>
            <person name="Hildebrand F."/>
            <person name="Pallen M.J."/>
        </authorList>
    </citation>
    <scope>NUCLEOTIDE SEQUENCE</scope>
    <source>
        <strain evidence="3">14508</strain>
    </source>
</reference>
<name>A0A9D1G7T4_9FIRM</name>
<protein>
    <submittedName>
        <fullName evidence="3">Alpha/beta hydrolase</fullName>
    </submittedName>
</protein>
<organism evidence="3 4">
    <name type="scientific">Candidatus Caccosoma faecigallinarum</name>
    <dbReference type="NCBI Taxonomy" id="2840720"/>
    <lineage>
        <taxon>Bacteria</taxon>
        <taxon>Bacillati</taxon>
        <taxon>Bacillota</taxon>
        <taxon>Bacillota incertae sedis</taxon>
        <taxon>Candidatus Caccosoma</taxon>
    </lineage>
</organism>
<evidence type="ECO:0000259" key="2">
    <source>
        <dbReference type="Pfam" id="PF00561"/>
    </source>
</evidence>
<dbReference type="PRINTS" id="PR00111">
    <property type="entry name" value="ABHYDROLASE"/>
</dbReference>
<proteinExistence type="predicted"/>
<dbReference type="InterPro" id="IPR000073">
    <property type="entry name" value="AB_hydrolase_1"/>
</dbReference>
<dbReference type="SUPFAM" id="SSF53474">
    <property type="entry name" value="alpha/beta-Hydrolases"/>
    <property type="match status" value="1"/>
</dbReference>